<dbReference type="Proteomes" id="UP001518976">
    <property type="component" value="Unassembled WGS sequence"/>
</dbReference>
<dbReference type="RefSeq" id="WP_209265413.1">
    <property type="nucleotide sequence ID" value="NZ_JAFFZN010000011.1"/>
</dbReference>
<sequence>MAVSQGVLGAVLEDLRDESAEVDGLVADLPPAAWAAPTPAAGWTVAHQIAHLAWTDQQALFAARDPEGFRREAEKRLALADAGGFIDEGAEDGARLPHGELLERWRAGRRELEEALTGLAPGVRLPWYGTSMSAASMATARIMETWAHGTDVADALGVVREPTERLRHVVRIGVRARDFAYAVRGLEPPAEPFRVAVTGPEGQVWAHGPKDAGQSVAGSALDFCRLVTQRVHRDDTDLRAEGAEAERWLSIAQAFAGPPGVGRAPLGRVVPEGEA</sequence>
<dbReference type="InterPro" id="IPR017517">
    <property type="entry name" value="Maleyloyr_isom"/>
</dbReference>
<dbReference type="InterPro" id="IPR024344">
    <property type="entry name" value="MDMPI_metal-binding"/>
</dbReference>
<reference evidence="3 4" key="1">
    <citation type="submission" date="2021-02" db="EMBL/GenBank/DDBJ databases">
        <title>Streptomyces spirodelae sp. nov., isolated from duckweed.</title>
        <authorList>
            <person name="Saimee Y."/>
            <person name="Duangmal K."/>
        </authorList>
    </citation>
    <scope>NUCLEOTIDE SEQUENCE [LARGE SCALE GENOMIC DNA]</scope>
    <source>
        <strain evidence="3 4">DW4-2</strain>
    </source>
</reference>
<evidence type="ECO:0000313" key="3">
    <source>
        <dbReference type="EMBL" id="MBO8186609.1"/>
    </source>
</evidence>
<evidence type="ECO:0000259" key="2">
    <source>
        <dbReference type="Pfam" id="PF11716"/>
    </source>
</evidence>
<dbReference type="Gene3D" id="1.20.120.450">
    <property type="entry name" value="dinb family like domain"/>
    <property type="match status" value="1"/>
</dbReference>
<name>A0ABS3WU83_9ACTN</name>
<evidence type="ECO:0000259" key="1">
    <source>
        <dbReference type="Pfam" id="PF08608"/>
    </source>
</evidence>
<evidence type="ECO:0000313" key="4">
    <source>
        <dbReference type="Proteomes" id="UP001518976"/>
    </source>
</evidence>
<dbReference type="NCBIfam" id="TIGR03084">
    <property type="entry name" value="TIGR03084 family metal-binding protein"/>
    <property type="match status" value="1"/>
</dbReference>
<dbReference type="NCBIfam" id="TIGR03083">
    <property type="entry name" value="maleylpyruvate isomerase family mycothiol-dependent enzyme"/>
    <property type="match status" value="1"/>
</dbReference>
<organism evidence="3 4">
    <name type="scientific">Streptomyces spirodelae</name>
    <dbReference type="NCBI Taxonomy" id="2812904"/>
    <lineage>
        <taxon>Bacteria</taxon>
        <taxon>Bacillati</taxon>
        <taxon>Actinomycetota</taxon>
        <taxon>Actinomycetes</taxon>
        <taxon>Kitasatosporales</taxon>
        <taxon>Streptomycetaceae</taxon>
        <taxon>Streptomyces</taxon>
    </lineage>
</organism>
<gene>
    <name evidence="3" type="ORF">JW592_14235</name>
</gene>
<accession>A0ABS3WU83</accession>
<dbReference type="SUPFAM" id="SSF109854">
    <property type="entry name" value="DinB/YfiT-like putative metalloenzymes"/>
    <property type="match status" value="1"/>
</dbReference>
<feature type="domain" description="Mycothiol-dependent maleylpyruvate isomerase metal-binding" evidence="2">
    <location>
        <begin position="15"/>
        <end position="153"/>
    </location>
</feature>
<dbReference type="InterPro" id="IPR034660">
    <property type="entry name" value="DinB/YfiT-like"/>
</dbReference>
<dbReference type="Pfam" id="PF11716">
    <property type="entry name" value="MDMPI_N"/>
    <property type="match status" value="1"/>
</dbReference>
<dbReference type="InterPro" id="IPR013917">
    <property type="entry name" value="tRNA_wybutosine-synth"/>
</dbReference>
<dbReference type="EMBL" id="JAFFZN010000011">
    <property type="protein sequence ID" value="MBO8186609.1"/>
    <property type="molecule type" value="Genomic_DNA"/>
</dbReference>
<protein>
    <submittedName>
        <fullName evidence="3">TIGR03084 family protein</fullName>
    </submittedName>
</protein>
<dbReference type="InterPro" id="IPR017518">
    <property type="entry name" value="CHP03084"/>
</dbReference>
<keyword evidence="4" id="KW-1185">Reference proteome</keyword>
<dbReference type="Pfam" id="PF08608">
    <property type="entry name" value="Wyosine_form"/>
    <property type="match status" value="1"/>
</dbReference>
<proteinExistence type="predicted"/>
<feature type="domain" description="tRNA wybutosine-synthesis" evidence="1">
    <location>
        <begin position="189"/>
        <end position="238"/>
    </location>
</feature>
<comment type="caution">
    <text evidence="3">The sequence shown here is derived from an EMBL/GenBank/DDBJ whole genome shotgun (WGS) entry which is preliminary data.</text>
</comment>